<proteinExistence type="predicted"/>
<evidence type="ECO:0000313" key="2">
    <source>
        <dbReference type="EnsemblMetazoa" id="tetur412g00010.1"/>
    </source>
</evidence>
<feature type="domain" description="PH-like" evidence="1">
    <location>
        <begin position="198"/>
        <end position="302"/>
    </location>
</feature>
<organism evidence="2 3">
    <name type="scientific">Tetranychus urticae</name>
    <name type="common">Two-spotted spider mite</name>
    <dbReference type="NCBI Taxonomy" id="32264"/>
    <lineage>
        <taxon>Eukaryota</taxon>
        <taxon>Metazoa</taxon>
        <taxon>Ecdysozoa</taxon>
        <taxon>Arthropoda</taxon>
        <taxon>Chelicerata</taxon>
        <taxon>Arachnida</taxon>
        <taxon>Acari</taxon>
        <taxon>Acariformes</taxon>
        <taxon>Trombidiformes</taxon>
        <taxon>Prostigmata</taxon>
        <taxon>Eleutherengona</taxon>
        <taxon>Raphignathae</taxon>
        <taxon>Tetranychoidea</taxon>
        <taxon>Tetranychidae</taxon>
        <taxon>Tetranychus</taxon>
    </lineage>
</organism>
<dbReference type="EnsemblMetazoa" id="tetur412g00010.1">
    <property type="protein sequence ID" value="tetur412g00010.1"/>
    <property type="gene ID" value="tetur412g00010"/>
</dbReference>
<protein>
    <recommendedName>
        <fullName evidence="1">PH-like domain-containing protein</fullName>
    </recommendedName>
</protein>
<sequence>MARQDTYDKVYFNVEVMQFNCDQSETNFDSFMSNLTSIFNHHTVKSCCVIHPSGVEYQLVEHSEGNKSQEVIPVLGNGVAPVKWKGYVELQRHDLRRHWINLVRQLCFLRSRKPSYCAIWRFDDNPNFVQLIGIDRNITLNETSFPTSIYTFSLGNIINGNRFMIHLGCFWTKPPIIPYNDDRKTEITTTSDTLTRLGSKYRLFYDFESIRRVHISLNRVNQMRIYFQLLYPPRIFVEAPKKKFHDSKRTRTSDCGDKLSSHVIGKSDVLRLIITINIEDDSIITTIYRWQKYHHFDICYGPLTEYCMKPIKPKYPKSFPLSVNYALNCIYSIGYHFLDDLNINHGGVEVLNEIILKYVKANKEELIVEALHRLFDAYLVGKVYNAIEHLKSLLNQIESEWINDTNDRKNKDKTHYQSWVIINPTRTVLTPPVAYDTSRYMTDHLIRVIVRDEDIDLSILLDKNMYDNLDEQIPYRKRPSANDQFLSSFVGRKFLNLECLSNAQRPVRSPKVGKTFRWASKKGYRHLRRISLQREY</sequence>
<dbReference type="Pfam" id="PF25359">
    <property type="entry name" value="PH_met_RdRP"/>
    <property type="match status" value="1"/>
</dbReference>
<evidence type="ECO:0000259" key="1">
    <source>
        <dbReference type="Pfam" id="PF25359"/>
    </source>
</evidence>
<evidence type="ECO:0000313" key="3">
    <source>
        <dbReference type="Proteomes" id="UP000015104"/>
    </source>
</evidence>
<dbReference type="AlphaFoldDB" id="T1L4T3"/>
<dbReference type="Proteomes" id="UP000015104">
    <property type="component" value="Unassembled WGS sequence"/>
</dbReference>
<accession>T1L4T3</accession>
<dbReference type="HOGENOM" id="CLU_021391_0_0_1"/>
<keyword evidence="3" id="KW-1185">Reference proteome</keyword>
<dbReference type="EMBL" id="CAEY01001166">
    <property type="status" value="NOT_ANNOTATED_CDS"/>
    <property type="molecule type" value="Genomic_DNA"/>
</dbReference>
<reference evidence="2" key="2">
    <citation type="submission" date="2015-06" db="UniProtKB">
        <authorList>
            <consortium name="EnsemblMetazoa"/>
        </authorList>
    </citation>
    <scope>IDENTIFICATION</scope>
</reference>
<name>T1L4T3_TETUR</name>
<dbReference type="InterPro" id="IPR057493">
    <property type="entry name" value="PH_RdRP-assoc"/>
</dbReference>
<reference evidence="3" key="1">
    <citation type="submission" date="2011-08" db="EMBL/GenBank/DDBJ databases">
        <authorList>
            <person name="Rombauts S."/>
        </authorList>
    </citation>
    <scope>NUCLEOTIDE SEQUENCE</scope>
    <source>
        <strain evidence="3">London</strain>
    </source>
</reference>